<dbReference type="InterPro" id="IPR003594">
    <property type="entry name" value="HATPase_dom"/>
</dbReference>
<comment type="caution">
    <text evidence="9">The sequence shown here is derived from an EMBL/GenBank/DDBJ whole genome shotgun (WGS) entry which is preliminary data.</text>
</comment>
<dbReference type="GO" id="GO:0016989">
    <property type="term" value="F:sigma factor antagonist activity"/>
    <property type="evidence" value="ECO:0007669"/>
    <property type="project" value="InterPro"/>
</dbReference>
<dbReference type="RefSeq" id="WP_005945484.1">
    <property type="nucleotide sequence ID" value="NZ_CP065382.1"/>
</dbReference>
<dbReference type="SMART" id="SM00387">
    <property type="entry name" value="HATPase_c"/>
    <property type="match status" value="1"/>
</dbReference>
<dbReference type="AlphaFoldDB" id="A0A2A6ZDP4"/>
<dbReference type="NCBIfam" id="TIGR01925">
    <property type="entry name" value="spIIAB"/>
    <property type="match status" value="1"/>
</dbReference>
<dbReference type="GO" id="GO:0030436">
    <property type="term" value="P:asexual sporulation"/>
    <property type="evidence" value="ECO:0007669"/>
    <property type="project" value="UniProtKB-UniRule"/>
</dbReference>
<evidence type="ECO:0000313" key="9">
    <source>
        <dbReference type="EMBL" id="PDX59476.1"/>
    </source>
</evidence>
<evidence type="ECO:0000256" key="6">
    <source>
        <dbReference type="ARBA" id="ARBA00022969"/>
    </source>
</evidence>
<gene>
    <name evidence="7" type="primary">spoIIAB</name>
    <name evidence="9" type="ORF">CGS46_02440</name>
</gene>
<name>A0A2A6ZDP4_9FIRM</name>
<comment type="function">
    <text evidence="7">Binds to sigma F and blocks its ability to form an RNA polymerase holoenzyme (E-sigma F). Phosphorylates SpoIIAA on a serine residue. This phosphorylation may enable SpoIIAA to act as an anti-anti-sigma factor that counteracts SpoIIAB and thus releases sigma F from inhibition.</text>
</comment>
<accession>A0A2A6ZDP4</accession>
<dbReference type="GO" id="GO:0042174">
    <property type="term" value="P:negative regulation of sporulation resulting in formation of a cellular spore"/>
    <property type="evidence" value="ECO:0007669"/>
    <property type="project" value="InterPro"/>
</dbReference>
<evidence type="ECO:0000256" key="2">
    <source>
        <dbReference type="ARBA" id="ARBA00022679"/>
    </source>
</evidence>
<keyword evidence="10" id="KW-1185">Reference proteome</keyword>
<feature type="domain" description="Histidine kinase/HSP90-like ATPase" evidence="8">
    <location>
        <begin position="37"/>
        <end position="142"/>
    </location>
</feature>
<keyword evidence="2 7" id="KW-0808">Transferase</keyword>
<comment type="catalytic activity">
    <reaction evidence="7">
        <text>L-seryl-[protein] + ATP = O-phospho-L-seryl-[protein] + ADP + H(+)</text>
        <dbReference type="Rhea" id="RHEA:17989"/>
        <dbReference type="Rhea" id="RHEA-COMP:9863"/>
        <dbReference type="Rhea" id="RHEA-COMP:11604"/>
        <dbReference type="ChEBI" id="CHEBI:15378"/>
        <dbReference type="ChEBI" id="CHEBI:29999"/>
        <dbReference type="ChEBI" id="CHEBI:30616"/>
        <dbReference type="ChEBI" id="CHEBI:83421"/>
        <dbReference type="ChEBI" id="CHEBI:456216"/>
        <dbReference type="EC" id="2.7.11.1"/>
    </reaction>
</comment>
<dbReference type="InterPro" id="IPR010194">
    <property type="entry name" value="Anti-sigma_F"/>
</dbReference>
<evidence type="ECO:0000256" key="1">
    <source>
        <dbReference type="ARBA" id="ARBA00022527"/>
    </source>
</evidence>
<dbReference type="SUPFAM" id="SSF55874">
    <property type="entry name" value="ATPase domain of HSP90 chaperone/DNA topoisomerase II/histidine kinase"/>
    <property type="match status" value="1"/>
</dbReference>
<dbReference type="PANTHER" id="PTHR35526:SF3">
    <property type="entry name" value="ANTI-SIGMA-F FACTOR RSBW"/>
    <property type="match status" value="1"/>
</dbReference>
<evidence type="ECO:0000256" key="7">
    <source>
        <dbReference type="HAMAP-Rule" id="MF_00637"/>
    </source>
</evidence>
<dbReference type="HAMAP" id="MF_00637">
    <property type="entry name" value="Anti_sigma_F"/>
    <property type="match status" value="1"/>
</dbReference>
<organism evidence="9 10">
    <name type="scientific">Faecalibacterium langellae</name>
    <dbReference type="NCBI Taxonomy" id="3435293"/>
    <lineage>
        <taxon>Bacteria</taxon>
        <taxon>Bacillati</taxon>
        <taxon>Bacillota</taxon>
        <taxon>Clostridia</taxon>
        <taxon>Eubacteriales</taxon>
        <taxon>Oscillospiraceae</taxon>
        <taxon>Faecalibacterium</taxon>
    </lineage>
</organism>
<dbReference type="Proteomes" id="UP000220752">
    <property type="component" value="Unassembled WGS sequence"/>
</dbReference>
<keyword evidence="1 7" id="KW-0723">Serine/threonine-protein kinase</keyword>
<evidence type="ECO:0000256" key="5">
    <source>
        <dbReference type="ARBA" id="ARBA00022840"/>
    </source>
</evidence>
<proteinExistence type="inferred from homology"/>
<keyword evidence="4 7" id="KW-0418">Kinase</keyword>
<keyword evidence="3 7" id="KW-0547">Nucleotide-binding</keyword>
<protein>
    <recommendedName>
        <fullName evidence="7">Anti-sigma F factor</fullName>
        <ecNumber evidence="7">2.7.11.1</ecNumber>
    </recommendedName>
    <alternativeName>
        <fullName evidence="7">Stage II sporulation protein AB</fullName>
    </alternativeName>
</protein>
<keyword evidence="5 7" id="KW-0067">ATP-binding</keyword>
<comment type="catalytic activity">
    <reaction evidence="7">
        <text>L-threonyl-[protein] + ATP = O-phospho-L-threonyl-[protein] + ADP + H(+)</text>
        <dbReference type="Rhea" id="RHEA:46608"/>
        <dbReference type="Rhea" id="RHEA-COMP:11060"/>
        <dbReference type="Rhea" id="RHEA-COMP:11605"/>
        <dbReference type="ChEBI" id="CHEBI:15378"/>
        <dbReference type="ChEBI" id="CHEBI:30013"/>
        <dbReference type="ChEBI" id="CHEBI:30616"/>
        <dbReference type="ChEBI" id="CHEBI:61977"/>
        <dbReference type="ChEBI" id="CHEBI:456216"/>
        <dbReference type="EC" id="2.7.11.1"/>
    </reaction>
</comment>
<reference evidence="9 10" key="1">
    <citation type="journal article" date="2017" name="Front. Microbiol.">
        <title>New Insights into the Diversity of the Genus Faecalibacterium.</title>
        <authorList>
            <person name="Benevides L."/>
            <person name="Burman S."/>
            <person name="Martin R."/>
            <person name="Robert V."/>
            <person name="Thomas M."/>
            <person name="Miquel S."/>
            <person name="Chain F."/>
            <person name="Sokol H."/>
            <person name="Bermudez-Humaran L.G."/>
            <person name="Morrison M."/>
            <person name="Langella P."/>
            <person name="Azevedo V.A."/>
            <person name="Chatel J.M."/>
            <person name="Soares S."/>
        </authorList>
    </citation>
    <scope>NUCLEOTIDE SEQUENCE [LARGE SCALE GENOMIC DNA]</scope>
    <source>
        <strain evidence="10">CNCM I-4540</strain>
    </source>
</reference>
<dbReference type="Pfam" id="PF13581">
    <property type="entry name" value="HATPase_c_2"/>
    <property type="match status" value="1"/>
</dbReference>
<evidence type="ECO:0000259" key="8">
    <source>
        <dbReference type="SMART" id="SM00387"/>
    </source>
</evidence>
<dbReference type="Gene3D" id="3.30.565.10">
    <property type="entry name" value="Histidine kinase-like ATPase, C-terminal domain"/>
    <property type="match status" value="1"/>
</dbReference>
<dbReference type="EC" id="2.7.11.1" evidence="7"/>
<dbReference type="GO" id="GO:0030435">
    <property type="term" value="P:sporulation resulting in formation of a cellular spore"/>
    <property type="evidence" value="ECO:0007669"/>
    <property type="project" value="UniProtKB-KW"/>
</dbReference>
<dbReference type="InterPro" id="IPR036890">
    <property type="entry name" value="HATPase_C_sf"/>
</dbReference>
<dbReference type="GO" id="GO:0004674">
    <property type="term" value="F:protein serine/threonine kinase activity"/>
    <property type="evidence" value="ECO:0007669"/>
    <property type="project" value="UniProtKB-KW"/>
</dbReference>
<evidence type="ECO:0000313" key="10">
    <source>
        <dbReference type="Proteomes" id="UP000220752"/>
    </source>
</evidence>
<keyword evidence="6 7" id="KW-0749">Sporulation</keyword>
<comment type="similarity">
    <text evidence="7">Belongs to the anti-sigma-factor family.</text>
</comment>
<dbReference type="InterPro" id="IPR050267">
    <property type="entry name" value="Anti-sigma-factor_SerPK"/>
</dbReference>
<dbReference type="GO" id="GO:0005524">
    <property type="term" value="F:ATP binding"/>
    <property type="evidence" value="ECO:0007669"/>
    <property type="project" value="UniProtKB-KW"/>
</dbReference>
<evidence type="ECO:0000256" key="3">
    <source>
        <dbReference type="ARBA" id="ARBA00022741"/>
    </source>
</evidence>
<dbReference type="PANTHER" id="PTHR35526">
    <property type="entry name" value="ANTI-SIGMA-F FACTOR RSBW-RELATED"/>
    <property type="match status" value="1"/>
</dbReference>
<sequence length="144" mass="15527">MKAENTTKIQFDSLSVNESYARGAAAAFLARYDPTVPQLADIKTAVSEAVTNCIVHAYPDHIGPVAMSIAVYPGREVHITVADKGIGIPDIPQAMEPLFTTGNPEERSGLGFAVMQSFMDKVKVISKPGKGTKVLLIKRLAQRE</sequence>
<dbReference type="EMBL" id="NMTQ01000013">
    <property type="protein sequence ID" value="PDX59476.1"/>
    <property type="molecule type" value="Genomic_DNA"/>
</dbReference>
<evidence type="ECO:0000256" key="4">
    <source>
        <dbReference type="ARBA" id="ARBA00022777"/>
    </source>
</evidence>